<evidence type="ECO:0000256" key="16">
    <source>
        <dbReference type="ARBA" id="ARBA00022860"/>
    </source>
</evidence>
<comment type="catalytic activity">
    <reaction evidence="20">
        <text>L-threonyl-[protein] + ATP = O-phospho-L-threonyl-[protein] + ADP + H(+)</text>
        <dbReference type="Rhea" id="RHEA:46608"/>
        <dbReference type="Rhea" id="RHEA-COMP:11060"/>
        <dbReference type="Rhea" id="RHEA-COMP:11605"/>
        <dbReference type="ChEBI" id="CHEBI:15378"/>
        <dbReference type="ChEBI" id="CHEBI:30013"/>
        <dbReference type="ChEBI" id="CHEBI:30616"/>
        <dbReference type="ChEBI" id="CHEBI:61977"/>
        <dbReference type="ChEBI" id="CHEBI:456216"/>
        <dbReference type="EC" id="2.7.11.1"/>
    </reaction>
</comment>
<evidence type="ECO:0000256" key="18">
    <source>
        <dbReference type="ARBA" id="ARBA00023242"/>
    </source>
</evidence>
<evidence type="ECO:0000256" key="9">
    <source>
        <dbReference type="ARBA" id="ARBA00022679"/>
    </source>
</evidence>
<name>A0AAW0Q4B4_9GOBI</name>
<evidence type="ECO:0000259" key="24">
    <source>
        <dbReference type="PROSITE" id="PS50853"/>
    </source>
</evidence>
<keyword evidence="16" id="KW-0112">Calmodulin-binding</keyword>
<evidence type="ECO:0000256" key="14">
    <source>
        <dbReference type="ARBA" id="ARBA00022840"/>
    </source>
</evidence>
<dbReference type="InterPro" id="IPR013783">
    <property type="entry name" value="Ig-like_fold"/>
</dbReference>
<dbReference type="EC" id="2.7.11.1" evidence="5"/>
<dbReference type="Pfam" id="PF07679">
    <property type="entry name" value="I-set"/>
    <property type="match status" value="8"/>
</dbReference>
<keyword evidence="18" id="KW-0539">Nucleus</keyword>
<dbReference type="GO" id="GO:0005634">
    <property type="term" value="C:nucleus"/>
    <property type="evidence" value="ECO:0007669"/>
    <property type="project" value="UniProtKB-SubCell"/>
</dbReference>
<accession>A0AAW0Q4B4</accession>
<dbReference type="GO" id="GO:0005524">
    <property type="term" value="F:ATP binding"/>
    <property type="evidence" value="ECO:0007669"/>
    <property type="project" value="UniProtKB-KW"/>
</dbReference>
<keyword evidence="6" id="KW-0963">Cytoplasm</keyword>
<dbReference type="GO" id="GO:0046872">
    <property type="term" value="F:metal ion binding"/>
    <property type="evidence" value="ECO:0007669"/>
    <property type="project" value="UniProtKB-KW"/>
</dbReference>
<dbReference type="Pfam" id="PF00041">
    <property type="entry name" value="fn3"/>
    <property type="match status" value="1"/>
</dbReference>
<feature type="region of interest" description="Disordered" evidence="22">
    <location>
        <begin position="1362"/>
        <end position="1400"/>
    </location>
</feature>
<evidence type="ECO:0000256" key="7">
    <source>
        <dbReference type="ARBA" id="ARBA00022527"/>
    </source>
</evidence>
<organism evidence="25 26">
    <name type="scientific">Mugilogobius chulae</name>
    <name type="common">yellowstripe goby</name>
    <dbReference type="NCBI Taxonomy" id="88201"/>
    <lineage>
        <taxon>Eukaryota</taxon>
        <taxon>Metazoa</taxon>
        <taxon>Chordata</taxon>
        <taxon>Craniata</taxon>
        <taxon>Vertebrata</taxon>
        <taxon>Euteleostomi</taxon>
        <taxon>Actinopterygii</taxon>
        <taxon>Neopterygii</taxon>
        <taxon>Teleostei</taxon>
        <taxon>Neoteleostei</taxon>
        <taxon>Acanthomorphata</taxon>
        <taxon>Gobiaria</taxon>
        <taxon>Gobiiformes</taxon>
        <taxon>Gobioidei</taxon>
        <taxon>Gobiidae</taxon>
        <taxon>Gobionellinae</taxon>
        <taxon>Mugilogobius</taxon>
    </lineage>
</organism>
<dbReference type="PANTHER" id="PTHR35971">
    <property type="entry name" value="SI:DKEY-31G6.6"/>
    <property type="match status" value="1"/>
</dbReference>
<dbReference type="Proteomes" id="UP001460270">
    <property type="component" value="Unassembled WGS sequence"/>
</dbReference>
<evidence type="ECO:0000256" key="4">
    <source>
        <dbReference type="ARBA" id="ARBA00006692"/>
    </source>
</evidence>
<feature type="region of interest" description="Disordered" evidence="22">
    <location>
        <begin position="1212"/>
        <end position="1235"/>
    </location>
</feature>
<feature type="compositionally biased region" description="Basic and acidic residues" evidence="22">
    <location>
        <begin position="1178"/>
        <end position="1190"/>
    </location>
</feature>
<evidence type="ECO:0000256" key="22">
    <source>
        <dbReference type="SAM" id="MobiDB-lite"/>
    </source>
</evidence>
<keyword evidence="7" id="KW-0723">Serine/threonine-protein kinase</keyword>
<comment type="catalytic activity">
    <reaction evidence="21">
        <text>L-seryl-[protein] + ATP = O-phospho-L-seryl-[protein] + ADP + H(+)</text>
        <dbReference type="Rhea" id="RHEA:17989"/>
        <dbReference type="Rhea" id="RHEA-COMP:9863"/>
        <dbReference type="Rhea" id="RHEA-COMP:11604"/>
        <dbReference type="ChEBI" id="CHEBI:15378"/>
        <dbReference type="ChEBI" id="CHEBI:29999"/>
        <dbReference type="ChEBI" id="CHEBI:30616"/>
        <dbReference type="ChEBI" id="CHEBI:83421"/>
        <dbReference type="ChEBI" id="CHEBI:456216"/>
        <dbReference type="EC" id="2.7.11.1"/>
    </reaction>
</comment>
<evidence type="ECO:0000313" key="26">
    <source>
        <dbReference type="Proteomes" id="UP001460270"/>
    </source>
</evidence>
<keyword evidence="14" id="KW-0067">ATP-binding</keyword>
<dbReference type="InterPro" id="IPR003599">
    <property type="entry name" value="Ig_sub"/>
</dbReference>
<dbReference type="FunFam" id="2.60.40.10:FF:000050">
    <property type="entry name" value="Titin isoform B"/>
    <property type="match status" value="2"/>
</dbReference>
<evidence type="ECO:0000256" key="21">
    <source>
        <dbReference type="ARBA" id="ARBA00048679"/>
    </source>
</evidence>
<comment type="cofactor">
    <cofactor evidence="1">
        <name>Mg(2+)</name>
        <dbReference type="ChEBI" id="CHEBI:18420"/>
    </cofactor>
</comment>
<keyword evidence="10" id="KW-0479">Metal-binding</keyword>
<comment type="similarity">
    <text evidence="4">Belongs to the protein kinase superfamily. CAMK Ser/Thr protein kinase family.</text>
</comment>
<evidence type="ECO:0000256" key="2">
    <source>
        <dbReference type="ARBA" id="ARBA00004123"/>
    </source>
</evidence>
<dbReference type="PROSITE" id="PS50853">
    <property type="entry name" value="FN3"/>
    <property type="match status" value="2"/>
</dbReference>
<keyword evidence="15" id="KW-0460">Magnesium</keyword>
<evidence type="ECO:0000256" key="13">
    <source>
        <dbReference type="ARBA" id="ARBA00022777"/>
    </source>
</evidence>
<evidence type="ECO:0000256" key="15">
    <source>
        <dbReference type="ARBA" id="ARBA00022842"/>
    </source>
</evidence>
<dbReference type="InterPro" id="IPR003961">
    <property type="entry name" value="FN3_dom"/>
</dbReference>
<dbReference type="PROSITE" id="PS50835">
    <property type="entry name" value="IG_LIKE"/>
    <property type="match status" value="4"/>
</dbReference>
<dbReference type="InterPro" id="IPR003598">
    <property type="entry name" value="Ig_sub2"/>
</dbReference>
<evidence type="ECO:0000256" key="8">
    <source>
        <dbReference type="ARBA" id="ARBA00022553"/>
    </source>
</evidence>
<dbReference type="GO" id="GO:0005737">
    <property type="term" value="C:cytoplasm"/>
    <property type="evidence" value="ECO:0007669"/>
    <property type="project" value="UniProtKB-SubCell"/>
</dbReference>
<evidence type="ECO:0000256" key="20">
    <source>
        <dbReference type="ARBA" id="ARBA00047899"/>
    </source>
</evidence>
<dbReference type="InterPro" id="IPR036179">
    <property type="entry name" value="Ig-like_dom_sf"/>
</dbReference>
<proteinExistence type="inferred from homology"/>
<gene>
    <name evidence="25" type="ORF">WMY93_002280</name>
</gene>
<dbReference type="SUPFAM" id="SSF48726">
    <property type="entry name" value="Immunoglobulin"/>
    <property type="match status" value="11"/>
</dbReference>
<keyword evidence="11" id="KW-0677">Repeat</keyword>
<keyword evidence="12" id="KW-0547">Nucleotide-binding</keyword>
<evidence type="ECO:0000256" key="5">
    <source>
        <dbReference type="ARBA" id="ARBA00012513"/>
    </source>
</evidence>
<dbReference type="InterPro" id="IPR052385">
    <property type="entry name" value="Obscurin/Obscurin-like_Reg"/>
</dbReference>
<dbReference type="Gene3D" id="2.60.40.10">
    <property type="entry name" value="Immunoglobulins"/>
    <property type="match status" value="13"/>
</dbReference>
<feature type="domain" description="Ig-like" evidence="23">
    <location>
        <begin position="632"/>
        <end position="707"/>
    </location>
</feature>
<keyword evidence="17" id="KW-1015">Disulfide bond</keyword>
<dbReference type="SMART" id="SM00408">
    <property type="entry name" value="IGc2"/>
    <property type="match status" value="4"/>
</dbReference>
<feature type="domain" description="Ig-like" evidence="23">
    <location>
        <begin position="445"/>
        <end position="537"/>
    </location>
</feature>
<evidence type="ECO:0000256" key="1">
    <source>
        <dbReference type="ARBA" id="ARBA00001946"/>
    </source>
</evidence>
<reference evidence="26" key="1">
    <citation type="submission" date="2024-04" db="EMBL/GenBank/DDBJ databases">
        <title>Salinicola lusitanus LLJ914,a marine bacterium isolated from the Okinawa Trough.</title>
        <authorList>
            <person name="Li J."/>
        </authorList>
    </citation>
    <scope>NUCLEOTIDE SEQUENCE [LARGE SCALE GENOMIC DNA]</scope>
</reference>
<evidence type="ECO:0000256" key="12">
    <source>
        <dbReference type="ARBA" id="ARBA00022741"/>
    </source>
</evidence>
<dbReference type="GO" id="GO:0005516">
    <property type="term" value="F:calmodulin binding"/>
    <property type="evidence" value="ECO:0007669"/>
    <property type="project" value="UniProtKB-KW"/>
</dbReference>
<evidence type="ECO:0000256" key="6">
    <source>
        <dbReference type="ARBA" id="ARBA00022490"/>
    </source>
</evidence>
<dbReference type="InterPro" id="IPR007110">
    <property type="entry name" value="Ig-like_dom"/>
</dbReference>
<evidence type="ECO:0000256" key="19">
    <source>
        <dbReference type="ARBA" id="ARBA00023319"/>
    </source>
</evidence>
<evidence type="ECO:0000256" key="17">
    <source>
        <dbReference type="ARBA" id="ARBA00023157"/>
    </source>
</evidence>
<keyword evidence="19" id="KW-0393">Immunoglobulin domain</keyword>
<dbReference type="FunFam" id="2.60.40.10:FF:000148">
    <property type="entry name" value="titin isoform X1"/>
    <property type="match status" value="2"/>
</dbReference>
<feature type="domain" description="Ig-like" evidence="23">
    <location>
        <begin position="98"/>
        <end position="181"/>
    </location>
</feature>
<feature type="domain" description="Fibronectin type-III" evidence="24">
    <location>
        <begin position="1085"/>
        <end position="1175"/>
    </location>
</feature>
<evidence type="ECO:0000313" key="25">
    <source>
        <dbReference type="EMBL" id="KAK7938954.1"/>
    </source>
</evidence>
<comment type="caution">
    <text evidence="25">The sequence shown here is derived from an EMBL/GenBank/DDBJ whole genome shotgun (WGS) entry which is preliminary data.</text>
</comment>
<dbReference type="SMART" id="SM00060">
    <property type="entry name" value="FN3"/>
    <property type="match status" value="2"/>
</dbReference>
<dbReference type="PANTHER" id="PTHR35971:SF5">
    <property type="entry name" value="OBSCURIN LIKE CYTOSKELETAL ADAPTOR 1"/>
    <property type="match status" value="1"/>
</dbReference>
<evidence type="ECO:0000256" key="3">
    <source>
        <dbReference type="ARBA" id="ARBA00004496"/>
    </source>
</evidence>
<comment type="subcellular location">
    <subcellularLocation>
        <location evidence="3">Cytoplasm</location>
    </subcellularLocation>
    <subcellularLocation>
        <location evidence="2">Nucleus</location>
    </subcellularLocation>
</comment>
<feature type="domain" description="Ig-like" evidence="23">
    <location>
        <begin position="719"/>
        <end position="808"/>
    </location>
</feature>
<feature type="domain" description="Fibronectin type-III" evidence="24">
    <location>
        <begin position="1516"/>
        <end position="1614"/>
    </location>
</feature>
<dbReference type="EMBL" id="JBBPFD010000002">
    <property type="protein sequence ID" value="KAK7938954.1"/>
    <property type="molecule type" value="Genomic_DNA"/>
</dbReference>
<feature type="region of interest" description="Disordered" evidence="22">
    <location>
        <begin position="1128"/>
        <end position="1192"/>
    </location>
</feature>
<protein>
    <recommendedName>
        <fullName evidence="5">non-specific serine/threonine protein kinase</fullName>
        <ecNumber evidence="5">2.7.11.1</ecNumber>
    </recommendedName>
</protein>
<keyword evidence="9" id="KW-0808">Transferase</keyword>
<dbReference type="SMART" id="SM00409">
    <property type="entry name" value="IG"/>
    <property type="match status" value="11"/>
</dbReference>
<dbReference type="CDD" id="cd00063">
    <property type="entry name" value="FN3"/>
    <property type="match status" value="2"/>
</dbReference>
<evidence type="ECO:0000256" key="11">
    <source>
        <dbReference type="ARBA" id="ARBA00022737"/>
    </source>
</evidence>
<keyword evidence="26" id="KW-1185">Reference proteome</keyword>
<evidence type="ECO:0000256" key="10">
    <source>
        <dbReference type="ARBA" id="ARBA00022723"/>
    </source>
</evidence>
<dbReference type="FunFam" id="2.60.40.10:FF:000214">
    <property type="entry name" value="titin isoform X1"/>
    <property type="match status" value="4"/>
</dbReference>
<dbReference type="GO" id="GO:0004674">
    <property type="term" value="F:protein serine/threonine kinase activity"/>
    <property type="evidence" value="ECO:0007669"/>
    <property type="project" value="UniProtKB-KW"/>
</dbReference>
<keyword evidence="8" id="KW-0597">Phosphoprotein</keyword>
<dbReference type="InterPro" id="IPR013098">
    <property type="entry name" value="Ig_I-set"/>
</dbReference>
<dbReference type="SUPFAM" id="SSF49265">
    <property type="entry name" value="Fibronectin type III"/>
    <property type="match status" value="2"/>
</dbReference>
<keyword evidence="13" id="KW-0418">Kinase</keyword>
<sequence length="1678" mass="189104">MQRCIPGVRLQFTRPLTDQTLKEGATAMFELELSHDDVPVVWYRNEVKVHVSRTVVTRVEGRRHLLELRSLSMDDTCQIKAEARGVSCVAKLSVTEGDAVFITKLSDFTAVEKDEVSLQCELSKDVPVMWFRDQVELTQSKTLVLKTEGTKRTLLLKKVEMQDQGQYCCDCGTDQTKAKLTVEARDIKVVRPIYGVELFDGETARFEAEISADDVHGQWRLNGEVLSPSSDVDIIEEGSKHTLILYNCKVSMAGEVSFSAANAKCAANLKVKELPLNFLTPLSDVQVYEKDEARFEVEVSRVPKTFRWLKGSAEVQSDDKFDILQEGNLFVLRVKSAAYEDEAKYMFEAEDKRTAAKLVIQGIRLEFVKPIKDVTVKERETAEFSVELSHDKIPVVWYKNDVRLHPSKVVHMSDQGKVHSLSIKEATIDDTSMIRVEAMDKSLTAMLTVIEGDLYFTQKLQNYTAVERDEVQLVCELSKATADVKWFKDGKEITPSKNIAISSDGKKRILTVRKAEKTNIGAYTCDCGSDKTTANLNIEERDIKVVRPLYSVEVTETETAKFETEISEEDVHGNWKLKGEALHQSADVEMKEEGKRHLLILYNVKLDMAGAVDFSAANAKSNAQLRVKEAAAEFTQPLEDQSVEEEATAVLECQVSRENAEVRWFREGQEIRKTKKYDVVSEGRRRALVIQACSPDDAKLYTCDAQQFKTSCFLEVLPPHVEFTKPLHDVEVREKESAKFECEVSRESAKVRWFRDGNEIRKSKKYEILSKGVQRILIVHKSVFDDEAEYECDARTAKSSGMLTVTVSKPSAEVRWFKQDQEIPEGGRYEHVSDGRKRVLIIQDLRLDDRGITAAACSPSVTTEAKLSINGKETRRPSSRDGKTCRLIVKTCRPTNECEYACGVDERRTRARLFVEGKKPRWRIVRPPQDLFEPPGSDVVFEAELNKTVRQIPDDQRRQVHRLQVCEIRPRDQGEYRIVAKDRTPDQAGARRCSKIKTTDQTLVTDAGKPFVMSVRTMLILAPTPSVLRPNVSPVQNIDTNLDKTEYRLKSPTKEDQGRYRVHIKNKHGEAEAHIQLDVIDVPGPVKSLQVVDTAEGEVSLSWEEPESDGGAKITSYVVERRTLRGKRGPWPRTAPTRLNTACPDQPRPACTCSESAPGTGSGPDPACPGRARAAQEQVERSRLHSEPFRGHGLLGASAVGRRVGGHGVRGGAARPHLGEVGGGSGHRGDGPFRHLNDVVENKEYIFRTRNRTHNHTHTYNQTHNSTRPTCTHNYIHNHKTIRTNQTSNTDINPVKIMDPIATTTTTPAPTPTTIPTTTTHLHPHPQPYPQLQPHLHPHHNHTKLQHTCTHTHNHTHNYNHLHHPQPYPQVQPHLHPHPQPYPQLQPHLHPDPQPPQLTHLHHTTTIPQVNHTAPPQPHLHPHHHTTNKTCTHTHNIPHYNHTCTTCNHNQPTCNQPDHRADPGPWSKRGPAPLTLTFSLEKKTRLNLGDISFPLCPVKLQSFVSSSSEAQVEVSPVSSAEPPFRRPDSFRVTLTWETPASNGGSLITGYIIEKCDDGIYNWLRVNAKLCPDLSYRVTGLKPQQKFFFRVRAENAAGVSEPSDQVGPCWPTTHTVRQENVRTLGLWSKVPDLGLVQSSVKVQTLIQIQSSFSLRKCPPQRAPSRDLSTFRMMIFLETL</sequence>
<evidence type="ECO:0000259" key="23">
    <source>
        <dbReference type="PROSITE" id="PS50835"/>
    </source>
</evidence>
<dbReference type="InterPro" id="IPR036116">
    <property type="entry name" value="FN3_sf"/>
</dbReference>